<dbReference type="RefSeq" id="WP_354434897.1">
    <property type="nucleotide sequence ID" value="NZ_JBEPLY010000011.1"/>
</dbReference>
<sequence length="76" mass="8406">MSTKLMADIDAESILDAMSEDAGFALELWKELTSRLHDGALLDDAVDIISTGFDERQKAIFIAVFERLSKSVNSEL</sequence>
<organism evidence="1 2">
    <name type="scientific">Martelella mangrovi</name>
    <dbReference type="NCBI Taxonomy" id="1397477"/>
    <lineage>
        <taxon>Bacteria</taxon>
        <taxon>Pseudomonadati</taxon>
        <taxon>Pseudomonadota</taxon>
        <taxon>Alphaproteobacteria</taxon>
        <taxon>Hyphomicrobiales</taxon>
        <taxon>Aurantimonadaceae</taxon>
        <taxon>Martelella</taxon>
    </lineage>
</organism>
<protein>
    <submittedName>
        <fullName evidence="1">Uncharacterized protein</fullName>
    </submittedName>
</protein>
<comment type="caution">
    <text evidence="1">The sequence shown here is derived from an EMBL/GenBank/DDBJ whole genome shotgun (WGS) entry which is preliminary data.</text>
</comment>
<dbReference type="EMBL" id="JBEPLY010000011">
    <property type="protein sequence ID" value="MET3601031.1"/>
    <property type="molecule type" value="Genomic_DNA"/>
</dbReference>
<gene>
    <name evidence="1" type="ORF">ABID12_002982</name>
</gene>
<reference evidence="1 2" key="1">
    <citation type="submission" date="2024-06" db="EMBL/GenBank/DDBJ databases">
        <title>Genomic Encyclopedia of Type Strains, Phase IV (KMG-IV): sequencing the most valuable type-strain genomes for metagenomic binning, comparative biology and taxonomic classification.</title>
        <authorList>
            <person name="Goeker M."/>
        </authorList>
    </citation>
    <scope>NUCLEOTIDE SEQUENCE [LARGE SCALE GENOMIC DNA]</scope>
    <source>
        <strain evidence="1 2">DSM 28102</strain>
    </source>
</reference>
<name>A0ABV2IDN0_9HYPH</name>
<dbReference type="Proteomes" id="UP001549164">
    <property type="component" value="Unassembled WGS sequence"/>
</dbReference>
<evidence type="ECO:0000313" key="2">
    <source>
        <dbReference type="Proteomes" id="UP001549164"/>
    </source>
</evidence>
<proteinExistence type="predicted"/>
<evidence type="ECO:0000313" key="1">
    <source>
        <dbReference type="EMBL" id="MET3601031.1"/>
    </source>
</evidence>
<accession>A0ABV2IDN0</accession>
<keyword evidence="2" id="KW-1185">Reference proteome</keyword>